<evidence type="ECO:0000256" key="1">
    <source>
        <dbReference type="SAM" id="MobiDB-lite"/>
    </source>
</evidence>
<evidence type="ECO:0000313" key="2">
    <source>
        <dbReference type="EMBL" id="CAL1586446.1"/>
    </source>
</evidence>
<organism evidence="2 3">
    <name type="scientific">Knipowitschia caucasica</name>
    <name type="common">Caucasian dwarf goby</name>
    <name type="synonym">Pomatoschistus caucasicus</name>
    <dbReference type="NCBI Taxonomy" id="637954"/>
    <lineage>
        <taxon>Eukaryota</taxon>
        <taxon>Metazoa</taxon>
        <taxon>Chordata</taxon>
        <taxon>Craniata</taxon>
        <taxon>Vertebrata</taxon>
        <taxon>Euteleostomi</taxon>
        <taxon>Actinopterygii</taxon>
        <taxon>Neopterygii</taxon>
        <taxon>Teleostei</taxon>
        <taxon>Neoteleostei</taxon>
        <taxon>Acanthomorphata</taxon>
        <taxon>Gobiaria</taxon>
        <taxon>Gobiiformes</taxon>
        <taxon>Gobioidei</taxon>
        <taxon>Gobiidae</taxon>
        <taxon>Gobiinae</taxon>
        <taxon>Knipowitschia</taxon>
    </lineage>
</organism>
<dbReference type="Proteomes" id="UP001497482">
    <property type="component" value="Chromosome 17"/>
</dbReference>
<dbReference type="AlphaFoldDB" id="A0AAV2KBH4"/>
<dbReference type="EMBL" id="OZ035839">
    <property type="protein sequence ID" value="CAL1586446.1"/>
    <property type="molecule type" value="Genomic_DNA"/>
</dbReference>
<gene>
    <name evidence="2" type="ORF">KC01_LOCUS16504</name>
</gene>
<reference evidence="2 3" key="1">
    <citation type="submission" date="2024-04" db="EMBL/GenBank/DDBJ databases">
        <authorList>
            <person name="Waldvogel A.-M."/>
            <person name="Schoenle A."/>
        </authorList>
    </citation>
    <scope>NUCLEOTIDE SEQUENCE [LARGE SCALE GENOMIC DNA]</scope>
</reference>
<accession>A0AAV2KBH4</accession>
<proteinExistence type="predicted"/>
<feature type="region of interest" description="Disordered" evidence="1">
    <location>
        <begin position="1"/>
        <end position="69"/>
    </location>
</feature>
<evidence type="ECO:0000313" key="3">
    <source>
        <dbReference type="Proteomes" id="UP001497482"/>
    </source>
</evidence>
<keyword evidence="3" id="KW-1185">Reference proteome</keyword>
<feature type="compositionally biased region" description="Basic and acidic residues" evidence="1">
    <location>
        <begin position="53"/>
        <end position="69"/>
    </location>
</feature>
<sequence>MSRTDSRTQTTPVAKSFCSADDVRESKHYSQNPPTEKQRVHRRAEGVGPNTKRSVETRQERAKGPRAEG</sequence>
<name>A0AAV2KBH4_KNICA</name>
<protein>
    <submittedName>
        <fullName evidence="2">Uncharacterized protein</fullName>
    </submittedName>
</protein>